<protein>
    <submittedName>
        <fullName evidence="1">Uncharacterized protein</fullName>
    </submittedName>
</protein>
<evidence type="ECO:0000313" key="1">
    <source>
        <dbReference type="EMBL" id="MEE7491076.1"/>
    </source>
</evidence>
<proteinExistence type="predicted"/>
<name>A0ABU7TN29_9HYPH</name>
<sequence>MSVFDWSTRPAANAVSDAGVPALDGASARELPGLVRDLMAAVAGYIGDQGGAIRTGGMFNAYVARTSSGVRAIRPGVAVLVQVDRDNTDDPTLNVDGTGARPWLDMDGTPPPYGAVRAGAFYLAIASGPGWVSDFGGIARSDAEDAAITAALVFGGI</sequence>
<dbReference type="RefSeq" id="WP_331301863.1">
    <property type="nucleotide sequence ID" value="NZ_MLCA01000006.1"/>
</dbReference>
<evidence type="ECO:0000313" key="2">
    <source>
        <dbReference type="Proteomes" id="UP001355206"/>
    </source>
</evidence>
<reference evidence="1 2" key="1">
    <citation type="journal article" date="2012" name="Genet. Mol. Biol.">
        <title>Analysis of 16S rRNA and mxaF genes revealing insights into Methylobacterium niche-specific plant association.</title>
        <authorList>
            <person name="Dourado M.N."/>
            <person name="Andreote F.D."/>
            <person name="Dini-Andreote F."/>
            <person name="Conti R."/>
            <person name="Araujo J.M."/>
            <person name="Araujo W.L."/>
        </authorList>
    </citation>
    <scope>NUCLEOTIDE SEQUENCE [LARGE SCALE GENOMIC DNA]</scope>
    <source>
        <strain evidence="1 2">TC3-10</strain>
    </source>
</reference>
<dbReference type="Proteomes" id="UP001355206">
    <property type="component" value="Unassembled WGS sequence"/>
</dbReference>
<gene>
    <name evidence="1" type="ORF">MOTC310_11640</name>
</gene>
<accession>A0ABU7TN29</accession>
<keyword evidence="2" id="KW-1185">Reference proteome</keyword>
<comment type="caution">
    <text evidence="1">The sequence shown here is derived from an EMBL/GenBank/DDBJ whole genome shotgun (WGS) entry which is preliminary data.</text>
</comment>
<organism evidence="1 2">
    <name type="scientific">Methylobacterium oryzae</name>
    <dbReference type="NCBI Taxonomy" id="334852"/>
    <lineage>
        <taxon>Bacteria</taxon>
        <taxon>Pseudomonadati</taxon>
        <taxon>Pseudomonadota</taxon>
        <taxon>Alphaproteobacteria</taxon>
        <taxon>Hyphomicrobiales</taxon>
        <taxon>Methylobacteriaceae</taxon>
        <taxon>Methylobacterium</taxon>
    </lineage>
</organism>
<dbReference type="EMBL" id="MLCA01000006">
    <property type="protein sequence ID" value="MEE7491076.1"/>
    <property type="molecule type" value="Genomic_DNA"/>
</dbReference>